<feature type="domain" description="Flavodoxin-like" evidence="9">
    <location>
        <begin position="23"/>
        <end position="162"/>
    </location>
</feature>
<evidence type="ECO:0000256" key="3">
    <source>
        <dbReference type="ARBA" id="ARBA00005267"/>
    </source>
</evidence>
<sequence>MTSQSNHIDQPDSKKSEEGTPSILILYASEMGNTQDIAQKMAEGIRAGGVTPKVKDAFGATADEITDYDAFLFGSGTTGDGELPDEAQDIYDDLDALDLKGVPCAVFGAGDTSYELYCEAVNTIHKKLDDLGADLILPDFKVDFSMSPEEEKQARKLGKQFAEKVRDRMKQSR</sequence>
<dbReference type="SUPFAM" id="SSF52218">
    <property type="entry name" value="Flavoproteins"/>
    <property type="match status" value="1"/>
</dbReference>
<dbReference type="PANTHER" id="PTHR42809:SF1">
    <property type="entry name" value="FLAVODOXIN 1"/>
    <property type="match status" value="1"/>
</dbReference>
<keyword evidence="5" id="KW-0285">Flavoprotein</keyword>
<proteinExistence type="inferred from homology"/>
<evidence type="ECO:0000256" key="5">
    <source>
        <dbReference type="ARBA" id="ARBA00022630"/>
    </source>
</evidence>
<feature type="compositionally biased region" description="Basic and acidic residues" evidence="8">
    <location>
        <begin position="9"/>
        <end position="18"/>
    </location>
</feature>
<evidence type="ECO:0000256" key="2">
    <source>
        <dbReference type="ARBA" id="ARBA00003297"/>
    </source>
</evidence>
<protein>
    <submittedName>
        <fullName evidence="10">Flavodoxin domain-containing protein</fullName>
    </submittedName>
</protein>
<evidence type="ECO:0000256" key="4">
    <source>
        <dbReference type="ARBA" id="ARBA00022448"/>
    </source>
</evidence>
<dbReference type="AlphaFoldDB" id="A0AAU8IIL8"/>
<accession>A0AAU8IIL8</accession>
<evidence type="ECO:0000313" key="10">
    <source>
        <dbReference type="EMBL" id="XCJ18095.1"/>
    </source>
</evidence>
<dbReference type="PANTHER" id="PTHR42809">
    <property type="entry name" value="FLAVODOXIN 2"/>
    <property type="match status" value="1"/>
</dbReference>
<keyword evidence="7" id="KW-0249">Electron transport</keyword>
<reference evidence="10" key="1">
    <citation type="submission" date="2024-06" db="EMBL/GenBank/DDBJ databases">
        <authorList>
            <person name="Fan A."/>
            <person name="Zhang F.Y."/>
            <person name="Zhang L."/>
        </authorList>
    </citation>
    <scope>NUCLEOTIDE SEQUENCE</scope>
    <source>
        <strain evidence="10">Y61</strain>
    </source>
</reference>
<dbReference type="GO" id="GO:0016651">
    <property type="term" value="F:oxidoreductase activity, acting on NAD(P)H"/>
    <property type="evidence" value="ECO:0007669"/>
    <property type="project" value="UniProtKB-ARBA"/>
</dbReference>
<dbReference type="Gene3D" id="3.40.50.360">
    <property type="match status" value="1"/>
</dbReference>
<dbReference type="GO" id="GO:0010181">
    <property type="term" value="F:FMN binding"/>
    <property type="evidence" value="ECO:0007669"/>
    <property type="project" value="InterPro"/>
</dbReference>
<evidence type="ECO:0000256" key="7">
    <source>
        <dbReference type="ARBA" id="ARBA00022982"/>
    </source>
</evidence>
<dbReference type="InterPro" id="IPR001094">
    <property type="entry name" value="Flavdoxin-like"/>
</dbReference>
<feature type="region of interest" description="Disordered" evidence="8">
    <location>
        <begin position="1"/>
        <end position="20"/>
    </location>
</feature>
<comment type="similarity">
    <text evidence="3">Belongs to the flavodoxin family.</text>
</comment>
<evidence type="ECO:0000256" key="8">
    <source>
        <dbReference type="SAM" id="MobiDB-lite"/>
    </source>
</evidence>
<dbReference type="Pfam" id="PF00258">
    <property type="entry name" value="Flavodoxin_1"/>
    <property type="match status" value="1"/>
</dbReference>
<dbReference type="InterPro" id="IPR050619">
    <property type="entry name" value="Flavodoxin"/>
</dbReference>
<dbReference type="EMBL" id="CP159510">
    <property type="protein sequence ID" value="XCJ18095.1"/>
    <property type="molecule type" value="Genomic_DNA"/>
</dbReference>
<dbReference type="InterPro" id="IPR008254">
    <property type="entry name" value="Flavodoxin/NO_synth"/>
</dbReference>
<dbReference type="RefSeq" id="WP_353949175.1">
    <property type="nucleotide sequence ID" value="NZ_CP159510.1"/>
</dbReference>
<dbReference type="InterPro" id="IPR029039">
    <property type="entry name" value="Flavoprotein-like_sf"/>
</dbReference>
<evidence type="ECO:0000256" key="1">
    <source>
        <dbReference type="ARBA" id="ARBA00001917"/>
    </source>
</evidence>
<keyword evidence="4" id="KW-0813">Transport</keyword>
<comment type="function">
    <text evidence="2">Low-potential electron donor to a number of redox enzymes.</text>
</comment>
<name>A0AAU8IIL8_9BACL</name>
<evidence type="ECO:0000256" key="6">
    <source>
        <dbReference type="ARBA" id="ARBA00022643"/>
    </source>
</evidence>
<evidence type="ECO:0000259" key="9">
    <source>
        <dbReference type="PROSITE" id="PS50902"/>
    </source>
</evidence>
<keyword evidence="6" id="KW-0288">FMN</keyword>
<organism evidence="10">
    <name type="scientific">Sporolactobacillus sp. Y61</name>
    <dbReference type="NCBI Taxonomy" id="3160863"/>
    <lineage>
        <taxon>Bacteria</taxon>
        <taxon>Bacillati</taxon>
        <taxon>Bacillota</taxon>
        <taxon>Bacilli</taxon>
        <taxon>Bacillales</taxon>
        <taxon>Sporolactobacillaceae</taxon>
        <taxon>Sporolactobacillus</taxon>
    </lineage>
</organism>
<comment type="cofactor">
    <cofactor evidence="1">
        <name>FMN</name>
        <dbReference type="ChEBI" id="CHEBI:58210"/>
    </cofactor>
</comment>
<dbReference type="PROSITE" id="PS50902">
    <property type="entry name" value="FLAVODOXIN_LIKE"/>
    <property type="match status" value="1"/>
</dbReference>
<dbReference type="PRINTS" id="PR00369">
    <property type="entry name" value="FLAVODOXIN"/>
</dbReference>
<gene>
    <name evidence="10" type="ORF">ABNN70_06525</name>
</gene>